<dbReference type="InterPro" id="IPR003439">
    <property type="entry name" value="ABC_transporter-like_ATP-bd"/>
</dbReference>
<evidence type="ECO:0000259" key="11">
    <source>
        <dbReference type="PROSITE" id="PS50893"/>
    </source>
</evidence>
<name>A0A1H7ZMF7_9FLAO</name>
<organism evidence="14 15">
    <name type="scientific">Chryseobacterium taichungense</name>
    <dbReference type="NCBI Taxonomy" id="295069"/>
    <lineage>
        <taxon>Bacteria</taxon>
        <taxon>Pseudomonadati</taxon>
        <taxon>Bacteroidota</taxon>
        <taxon>Flavobacteriia</taxon>
        <taxon>Flavobacteriales</taxon>
        <taxon>Weeksellaceae</taxon>
        <taxon>Chryseobacterium group</taxon>
        <taxon>Chryseobacterium</taxon>
    </lineage>
</organism>
<comment type="subcellular location">
    <subcellularLocation>
        <location evidence="1">Cell membrane</location>
        <topology evidence="1">Multi-pass membrane protein</topology>
    </subcellularLocation>
</comment>
<feature type="transmembrane region" description="Helical" evidence="10">
    <location>
        <begin position="174"/>
        <end position="196"/>
    </location>
</feature>
<keyword evidence="2" id="KW-0813">Transport</keyword>
<dbReference type="AlphaFoldDB" id="A0A1H7ZMF7"/>
<feature type="transmembrane region" description="Helical" evidence="10">
    <location>
        <begin position="208"/>
        <end position="225"/>
    </location>
</feature>
<protein>
    <submittedName>
        <fullName evidence="14">ATP-binding cassette, subfamily B</fullName>
    </submittedName>
</protein>
<dbReference type="FunFam" id="3.40.50.300:FF:000299">
    <property type="entry name" value="ABC transporter ATP-binding protein/permease"/>
    <property type="match status" value="1"/>
</dbReference>
<proteinExistence type="predicted"/>
<dbReference type="Gene3D" id="3.90.70.10">
    <property type="entry name" value="Cysteine proteinases"/>
    <property type="match status" value="1"/>
</dbReference>
<dbReference type="PROSITE" id="PS50929">
    <property type="entry name" value="ABC_TM1F"/>
    <property type="match status" value="1"/>
</dbReference>
<evidence type="ECO:0000256" key="4">
    <source>
        <dbReference type="ARBA" id="ARBA00022692"/>
    </source>
</evidence>
<sequence>MYFKKFPNYIQPGAKDCGPTCLQIISKYYGRHIPLQAIRDFSETTRDGSSVLGISTAAEKMGFEVLNVKINFTILSEEIPLPCILYWNKNHFVVVYEISKNKVKISDPAFGLINYSHKEFIKNWIGNNADVHTQEGIAILLETTPDFFETKFEVSDKKMNFSFLLKYLFIYKSLILQLILGLLAGSILSLILPFLFQSIIDVGLQNRDINFIYLILIAQIMLFAGNTGIEITRSWILLHLSTRVSISFISDFFAKLMSLPLSFFDTRLTGDIMQRIHDHHRIEKLLTGSSLNTLFSIISLVIFSIVLCLYNYRLFMLYTAGSILYLAWITIFLRKRRELDYKRFAQLSTESSKVIELINGMQDIKLKNAEIQKRWNWQFLQIKLFKLKKESVLLENWQYVGGTFIYQTKDILTSFLAAKLVLDGSMTLGMMLSVQYITGQLNGPLIQLINFIREFQDTKISMERLEEIHLKDNEENGSPDIIFPSGNKDIEVKNISFRYTGSSNFVFENLTLHIPYKKTTAIVGASGSGKTTLMKLLMKFYEPNEGKITIGNENLNRIPPKLWRQYCGVVLQEGFIFNDSIEKNITIGDEHIDKQRLMNSINIANIKSFIESLPLGYKTKIGNEGLPLSGGQKQRILIARALYKVPEFILFDEATSALDANTEKDIVENLQDFFKDRTAVIIAHRLSTVKSADNIIVLDSGKVVEEGNHEELVRLKGEYYRLVRNQLELGS</sequence>
<dbReference type="SMART" id="SM00382">
    <property type="entry name" value="AAA"/>
    <property type="match status" value="1"/>
</dbReference>
<keyword evidence="6" id="KW-0378">Hydrolase</keyword>
<feature type="transmembrane region" description="Helical" evidence="10">
    <location>
        <begin position="285"/>
        <end position="306"/>
    </location>
</feature>
<dbReference type="PANTHER" id="PTHR43394">
    <property type="entry name" value="ATP-DEPENDENT PERMEASE MDL1, MITOCHONDRIAL"/>
    <property type="match status" value="1"/>
</dbReference>
<feature type="domain" description="ABC transmembrane type-1" evidence="12">
    <location>
        <begin position="178"/>
        <end position="457"/>
    </location>
</feature>
<gene>
    <name evidence="14" type="ORF">SAMN05421856_104387</name>
</gene>
<dbReference type="GO" id="GO:0005524">
    <property type="term" value="F:ATP binding"/>
    <property type="evidence" value="ECO:0007669"/>
    <property type="project" value="UniProtKB-KW"/>
</dbReference>
<evidence type="ECO:0000256" key="8">
    <source>
        <dbReference type="ARBA" id="ARBA00022989"/>
    </source>
</evidence>
<evidence type="ECO:0000256" key="6">
    <source>
        <dbReference type="ARBA" id="ARBA00022801"/>
    </source>
</evidence>
<evidence type="ECO:0000256" key="9">
    <source>
        <dbReference type="ARBA" id="ARBA00023136"/>
    </source>
</evidence>
<keyword evidence="8 10" id="KW-1133">Transmembrane helix</keyword>
<dbReference type="InterPro" id="IPR003593">
    <property type="entry name" value="AAA+_ATPase"/>
</dbReference>
<evidence type="ECO:0000259" key="12">
    <source>
        <dbReference type="PROSITE" id="PS50929"/>
    </source>
</evidence>
<dbReference type="Pfam" id="PF03412">
    <property type="entry name" value="Peptidase_C39"/>
    <property type="match status" value="1"/>
</dbReference>
<evidence type="ECO:0000256" key="3">
    <source>
        <dbReference type="ARBA" id="ARBA00022475"/>
    </source>
</evidence>
<dbReference type="PROSITE" id="PS50893">
    <property type="entry name" value="ABC_TRANSPORTER_2"/>
    <property type="match status" value="1"/>
</dbReference>
<feature type="domain" description="ABC transporter" evidence="11">
    <location>
        <begin position="490"/>
        <end position="725"/>
    </location>
</feature>
<evidence type="ECO:0000259" key="13">
    <source>
        <dbReference type="PROSITE" id="PS50990"/>
    </source>
</evidence>
<dbReference type="STRING" id="295069.SAMN05421856_104387"/>
<dbReference type="PANTHER" id="PTHR43394:SF1">
    <property type="entry name" value="ATP-BINDING CASSETTE SUB-FAMILY B MEMBER 10, MITOCHONDRIAL"/>
    <property type="match status" value="1"/>
</dbReference>
<dbReference type="GO" id="GO:0006508">
    <property type="term" value="P:proteolysis"/>
    <property type="evidence" value="ECO:0007669"/>
    <property type="project" value="InterPro"/>
</dbReference>
<feature type="transmembrane region" description="Helical" evidence="10">
    <location>
        <begin position="312"/>
        <end position="333"/>
    </location>
</feature>
<evidence type="ECO:0000256" key="10">
    <source>
        <dbReference type="SAM" id="Phobius"/>
    </source>
</evidence>
<dbReference type="GO" id="GO:0005886">
    <property type="term" value="C:plasma membrane"/>
    <property type="evidence" value="ECO:0007669"/>
    <property type="project" value="UniProtKB-SubCell"/>
</dbReference>
<dbReference type="CDD" id="cd02418">
    <property type="entry name" value="Peptidase_C39B"/>
    <property type="match status" value="1"/>
</dbReference>
<keyword evidence="7 14" id="KW-0067">ATP-binding</keyword>
<dbReference type="Proteomes" id="UP000199450">
    <property type="component" value="Unassembled WGS sequence"/>
</dbReference>
<evidence type="ECO:0000256" key="1">
    <source>
        <dbReference type="ARBA" id="ARBA00004651"/>
    </source>
</evidence>
<dbReference type="SUPFAM" id="SSF90123">
    <property type="entry name" value="ABC transporter transmembrane region"/>
    <property type="match status" value="1"/>
</dbReference>
<dbReference type="InterPro" id="IPR011527">
    <property type="entry name" value="ABC1_TM_dom"/>
</dbReference>
<dbReference type="Pfam" id="PF00005">
    <property type="entry name" value="ABC_tran"/>
    <property type="match status" value="1"/>
</dbReference>
<dbReference type="SUPFAM" id="SSF52540">
    <property type="entry name" value="P-loop containing nucleoside triphosphate hydrolases"/>
    <property type="match status" value="1"/>
</dbReference>
<dbReference type="RefSeq" id="WP_090000052.1">
    <property type="nucleotide sequence ID" value="NZ_FOBV01000004.1"/>
</dbReference>
<dbReference type="Pfam" id="PF00664">
    <property type="entry name" value="ABC_membrane"/>
    <property type="match status" value="1"/>
</dbReference>
<accession>A0A1H7ZMF7</accession>
<dbReference type="GO" id="GO:0008233">
    <property type="term" value="F:peptidase activity"/>
    <property type="evidence" value="ECO:0007669"/>
    <property type="project" value="InterPro"/>
</dbReference>
<keyword evidence="9 10" id="KW-0472">Membrane</keyword>
<dbReference type="InterPro" id="IPR027417">
    <property type="entry name" value="P-loop_NTPase"/>
</dbReference>
<dbReference type="Gene3D" id="1.20.1560.10">
    <property type="entry name" value="ABC transporter type 1, transmembrane domain"/>
    <property type="match status" value="1"/>
</dbReference>
<evidence type="ECO:0000256" key="7">
    <source>
        <dbReference type="ARBA" id="ARBA00022840"/>
    </source>
</evidence>
<dbReference type="Gene3D" id="3.40.50.300">
    <property type="entry name" value="P-loop containing nucleotide triphosphate hydrolases"/>
    <property type="match status" value="1"/>
</dbReference>
<dbReference type="PROSITE" id="PS50990">
    <property type="entry name" value="PEPTIDASE_C39"/>
    <property type="match status" value="1"/>
</dbReference>
<dbReference type="InterPro" id="IPR036640">
    <property type="entry name" value="ABC1_TM_sf"/>
</dbReference>
<dbReference type="InterPro" id="IPR039421">
    <property type="entry name" value="Type_1_exporter"/>
</dbReference>
<evidence type="ECO:0000256" key="5">
    <source>
        <dbReference type="ARBA" id="ARBA00022741"/>
    </source>
</evidence>
<dbReference type="GO" id="GO:0015421">
    <property type="term" value="F:ABC-type oligopeptide transporter activity"/>
    <property type="evidence" value="ECO:0007669"/>
    <property type="project" value="TreeGrafter"/>
</dbReference>
<evidence type="ECO:0000313" key="14">
    <source>
        <dbReference type="EMBL" id="SEM59752.1"/>
    </source>
</evidence>
<dbReference type="GO" id="GO:0016887">
    <property type="term" value="F:ATP hydrolysis activity"/>
    <property type="evidence" value="ECO:0007669"/>
    <property type="project" value="InterPro"/>
</dbReference>
<keyword evidence="3" id="KW-1003">Cell membrane</keyword>
<evidence type="ECO:0000313" key="15">
    <source>
        <dbReference type="Proteomes" id="UP000199450"/>
    </source>
</evidence>
<feature type="domain" description="Peptidase C39" evidence="13">
    <location>
        <begin position="11"/>
        <end position="131"/>
    </location>
</feature>
<keyword evidence="4 10" id="KW-0812">Transmembrane</keyword>
<keyword evidence="5" id="KW-0547">Nucleotide-binding</keyword>
<evidence type="ECO:0000256" key="2">
    <source>
        <dbReference type="ARBA" id="ARBA00022448"/>
    </source>
</evidence>
<dbReference type="InterPro" id="IPR005074">
    <property type="entry name" value="Peptidase_C39"/>
</dbReference>
<keyword evidence="15" id="KW-1185">Reference proteome</keyword>
<dbReference type="PROSITE" id="PS00211">
    <property type="entry name" value="ABC_TRANSPORTER_1"/>
    <property type="match status" value="1"/>
</dbReference>
<dbReference type="EMBL" id="FOBV01000004">
    <property type="protein sequence ID" value="SEM59752.1"/>
    <property type="molecule type" value="Genomic_DNA"/>
</dbReference>
<dbReference type="CDD" id="cd18571">
    <property type="entry name" value="ABC_6TM_peptidase_like"/>
    <property type="match status" value="1"/>
</dbReference>
<dbReference type="InterPro" id="IPR017871">
    <property type="entry name" value="ABC_transporter-like_CS"/>
</dbReference>
<reference evidence="15" key="1">
    <citation type="submission" date="2016-10" db="EMBL/GenBank/DDBJ databases">
        <authorList>
            <person name="Varghese N."/>
            <person name="Submissions S."/>
        </authorList>
    </citation>
    <scope>NUCLEOTIDE SEQUENCE [LARGE SCALE GENOMIC DNA]</scope>
    <source>
        <strain evidence="15">DSM 17453</strain>
    </source>
</reference>
<dbReference type="OrthoDB" id="1522160at2"/>